<dbReference type="SMART" id="SM00421">
    <property type="entry name" value="HTH_LUXR"/>
    <property type="match status" value="1"/>
</dbReference>
<gene>
    <name evidence="5" type="ORF">Phou_049850</name>
</gene>
<dbReference type="InterPro" id="IPR000792">
    <property type="entry name" value="Tscrpt_reg_LuxR_C"/>
</dbReference>
<dbReference type="Pfam" id="PF00196">
    <property type="entry name" value="GerE"/>
    <property type="match status" value="1"/>
</dbReference>
<dbReference type="InterPro" id="IPR041664">
    <property type="entry name" value="AAA_16"/>
</dbReference>
<dbReference type="PRINTS" id="PR00038">
    <property type="entry name" value="HTHLUXR"/>
</dbReference>
<evidence type="ECO:0000313" key="5">
    <source>
        <dbReference type="EMBL" id="GFJ80805.1"/>
    </source>
</evidence>
<evidence type="ECO:0000256" key="1">
    <source>
        <dbReference type="ARBA" id="ARBA00022741"/>
    </source>
</evidence>
<dbReference type="SUPFAM" id="SSF48452">
    <property type="entry name" value="TPR-like"/>
    <property type="match status" value="1"/>
</dbReference>
<accession>A0A6V8KJE9</accession>
<dbReference type="EMBL" id="BLPF01000002">
    <property type="protein sequence ID" value="GFJ80805.1"/>
    <property type="molecule type" value="Genomic_DNA"/>
</dbReference>
<keyword evidence="2" id="KW-0067">ATP-binding</keyword>
<dbReference type="InterPro" id="IPR027417">
    <property type="entry name" value="P-loop_NTPase"/>
</dbReference>
<reference evidence="5 6" key="1">
    <citation type="submission" date="2020-03" db="EMBL/GenBank/DDBJ databases">
        <title>Whole genome shotgun sequence of Phytohabitans houttuyneae NBRC 108639.</title>
        <authorList>
            <person name="Komaki H."/>
            <person name="Tamura T."/>
        </authorList>
    </citation>
    <scope>NUCLEOTIDE SEQUENCE [LARGE SCALE GENOMIC DNA]</scope>
    <source>
        <strain evidence="5 6">NBRC 108639</strain>
    </source>
</reference>
<keyword evidence="1" id="KW-0547">Nucleotide-binding</keyword>
<dbReference type="SUPFAM" id="SSF46894">
    <property type="entry name" value="C-terminal effector domain of the bipartite response regulators"/>
    <property type="match status" value="1"/>
</dbReference>
<evidence type="ECO:0000259" key="4">
    <source>
        <dbReference type="PROSITE" id="PS50043"/>
    </source>
</evidence>
<dbReference type="PANTHER" id="PTHR16305">
    <property type="entry name" value="TESTICULAR SOLUBLE ADENYLYL CYCLASE"/>
    <property type="match status" value="1"/>
</dbReference>
<evidence type="ECO:0000256" key="2">
    <source>
        <dbReference type="ARBA" id="ARBA00022840"/>
    </source>
</evidence>
<dbReference type="CDD" id="cd06170">
    <property type="entry name" value="LuxR_C_like"/>
    <property type="match status" value="1"/>
</dbReference>
<dbReference type="GO" id="GO:0005524">
    <property type="term" value="F:ATP binding"/>
    <property type="evidence" value="ECO:0007669"/>
    <property type="project" value="UniProtKB-KW"/>
</dbReference>
<comment type="caution">
    <text evidence="5">The sequence shown here is derived from an EMBL/GenBank/DDBJ whole genome shotgun (WGS) entry which is preliminary data.</text>
</comment>
<evidence type="ECO:0000313" key="6">
    <source>
        <dbReference type="Proteomes" id="UP000482800"/>
    </source>
</evidence>
<dbReference type="AlphaFoldDB" id="A0A6V8KJE9"/>
<sequence>MAFVERGTQSQVLSGLLDGCLDGTGAVVLTTGSVGSGKTQLLRRFAAAATDRGMSLLTATASRTERTLPLGVMQQLFACADLTPTQRERIDQLLSDGAMSAMLHDHDSETTQRVTAKVLQGMAGVLLDLAERTPLLIGVDDLHFVDLASLHCLLYLINRTARAPVMMVFNEAVWVRQPWPVIRADLLSQPQCHRIRLRPLTLPGVTSVLCERLGVRDARAIAPAYHDISGGSPLLLGALIEDGRATGRSLPGPVAGDAFAQAVTTCLYRGDATVLRLARVLATLAEPASPAALTDLLDVDAAAATRAIDTATEWGLLRDGWFRHGRARAAVLDAMAPEQRSVLHARAAHQLYKSGAPAPAVARHEVAARHVGPAWSAPVLREAADHALEHDDTSHALECLRLAQRASTTEAEQVTTKAALTRVQWRLDTRTASRNLDELVAAAHAGTLAGNRAVELTDYLLWHGRAADAVELLDHLTKTAPATDLDTATALYSARSRLAYTFPAFADRVPGGLLPPLLPAFGATTRSVSVRAAGLVGRLLADGLTDEVLADAEEVLQQSRLDDTTFATIMPALEMLVFGDRLEAAARWCAPMLEEADRRRVPTWCAQLSAVHAMICYRRGDPAGADRHARAALSYSSTRGLGVRVGLPLSILLLTDQEHDALHWPLPEAVFQTPYGLQYVRARGRYHLARENYRSAIAEFEACRDLMIPWRLDLPGVVPWRTDLAEAYLGLGQAKIARQLAQDQLAMLADSQWRTRGLSLRVLAAGAEPAERAAILEEAAEELRSGGDPVELARAVTALDEARRAVGGTAEAQRKPLVAALRRSEHRPQPLKAERRAGAEQGPAQLSTAEQRVAALAVQGHTNLQIARKLHVTVSTVEQHLTNVFRKLHVRRRTDLTVSLLRDQ</sequence>
<feature type="region of interest" description="Disordered" evidence="3">
    <location>
        <begin position="822"/>
        <end position="847"/>
    </location>
</feature>
<feature type="domain" description="HTH luxR-type" evidence="4">
    <location>
        <begin position="839"/>
        <end position="904"/>
    </location>
</feature>
<dbReference type="PANTHER" id="PTHR16305:SF35">
    <property type="entry name" value="TRANSCRIPTIONAL ACTIVATOR DOMAIN"/>
    <property type="match status" value="1"/>
</dbReference>
<dbReference type="GO" id="GO:0004016">
    <property type="term" value="F:adenylate cyclase activity"/>
    <property type="evidence" value="ECO:0007669"/>
    <property type="project" value="TreeGrafter"/>
</dbReference>
<evidence type="ECO:0000256" key="3">
    <source>
        <dbReference type="SAM" id="MobiDB-lite"/>
    </source>
</evidence>
<protein>
    <recommendedName>
        <fullName evidence="4">HTH luxR-type domain-containing protein</fullName>
    </recommendedName>
</protein>
<dbReference type="Proteomes" id="UP000482800">
    <property type="component" value="Unassembled WGS sequence"/>
</dbReference>
<dbReference type="InterPro" id="IPR011990">
    <property type="entry name" value="TPR-like_helical_dom_sf"/>
</dbReference>
<dbReference type="GO" id="GO:0006355">
    <property type="term" value="P:regulation of DNA-templated transcription"/>
    <property type="evidence" value="ECO:0007669"/>
    <property type="project" value="InterPro"/>
</dbReference>
<feature type="compositionally biased region" description="Basic and acidic residues" evidence="3">
    <location>
        <begin position="822"/>
        <end position="838"/>
    </location>
</feature>
<reference evidence="5 6" key="2">
    <citation type="submission" date="2020-03" db="EMBL/GenBank/DDBJ databases">
        <authorList>
            <person name="Ichikawa N."/>
            <person name="Kimura A."/>
            <person name="Kitahashi Y."/>
            <person name="Uohara A."/>
        </authorList>
    </citation>
    <scope>NUCLEOTIDE SEQUENCE [LARGE SCALE GENOMIC DNA]</scope>
    <source>
        <strain evidence="5 6">NBRC 108639</strain>
    </source>
</reference>
<dbReference type="PROSITE" id="PS00622">
    <property type="entry name" value="HTH_LUXR_1"/>
    <property type="match status" value="1"/>
</dbReference>
<dbReference type="PROSITE" id="PS50043">
    <property type="entry name" value="HTH_LUXR_2"/>
    <property type="match status" value="1"/>
</dbReference>
<dbReference type="SUPFAM" id="SSF52540">
    <property type="entry name" value="P-loop containing nucleoside triphosphate hydrolases"/>
    <property type="match status" value="1"/>
</dbReference>
<name>A0A6V8KJE9_9ACTN</name>
<dbReference type="GO" id="GO:0005737">
    <property type="term" value="C:cytoplasm"/>
    <property type="evidence" value="ECO:0007669"/>
    <property type="project" value="TreeGrafter"/>
</dbReference>
<organism evidence="5 6">
    <name type="scientific">Phytohabitans houttuyneae</name>
    <dbReference type="NCBI Taxonomy" id="1076126"/>
    <lineage>
        <taxon>Bacteria</taxon>
        <taxon>Bacillati</taxon>
        <taxon>Actinomycetota</taxon>
        <taxon>Actinomycetes</taxon>
        <taxon>Micromonosporales</taxon>
        <taxon>Micromonosporaceae</taxon>
    </lineage>
</organism>
<dbReference type="Gene3D" id="1.10.10.10">
    <property type="entry name" value="Winged helix-like DNA-binding domain superfamily/Winged helix DNA-binding domain"/>
    <property type="match status" value="1"/>
</dbReference>
<dbReference type="Pfam" id="PF13191">
    <property type="entry name" value="AAA_16"/>
    <property type="match status" value="1"/>
</dbReference>
<dbReference type="InterPro" id="IPR036388">
    <property type="entry name" value="WH-like_DNA-bd_sf"/>
</dbReference>
<dbReference type="GO" id="GO:0003677">
    <property type="term" value="F:DNA binding"/>
    <property type="evidence" value="ECO:0007669"/>
    <property type="project" value="InterPro"/>
</dbReference>
<keyword evidence="6" id="KW-1185">Reference proteome</keyword>
<dbReference type="RefSeq" id="WP_173059100.1">
    <property type="nucleotide sequence ID" value="NZ_BAABGO010000029.1"/>
</dbReference>
<proteinExistence type="predicted"/>
<dbReference type="InterPro" id="IPR016032">
    <property type="entry name" value="Sig_transdc_resp-reg_C-effctor"/>
</dbReference>